<dbReference type="SUPFAM" id="SSF82171">
    <property type="entry name" value="DPP6 N-terminal domain-like"/>
    <property type="match status" value="1"/>
</dbReference>
<dbReference type="InterPro" id="IPR011659">
    <property type="entry name" value="WD40"/>
</dbReference>
<sequence>MTRCRFWTISITVSCVLSLPVAIRSDQANTGYDEADFLTRVRRLTFEGARAGEGYFSPSGNQLVFQSEREPSNPFYQIYLLDLETGDSQRISPGHGKTTCGFFQPGASKILFSSTHHDPRSEQLQAEEISFRESGQERRYAWDYDPEMEIYVFDQETSELSLLTTAFGYDAEGSYSPDGNWITFTSMRDAYNRELSEDERKQLELDPSYFAEIYIMKSDGSQQQRLTEVNGYDGGPFFSPDGTQIVWRRFDEQGLLADVWTMNLDGTDQRQITDFGSMSWAPYFHPSGEYIFFASNKLGFTNFEVFIVDSAGEKEPVRVTYTDGFDGLPVPSPDGTILSWTSDGRTGGEGSQIFLADWNHEQALAALDRAPLKSDS</sequence>
<dbReference type="InterPro" id="IPR011042">
    <property type="entry name" value="6-blade_b-propeller_TolB-like"/>
</dbReference>
<protein>
    <recommendedName>
        <fullName evidence="3">Dipeptidylpeptidase IV N-terminal domain-containing protein</fullName>
    </recommendedName>
</protein>
<gene>
    <name evidence="2" type="ORF">METZ01_LOCUS99354</name>
</gene>
<proteinExistence type="inferred from homology"/>
<evidence type="ECO:0008006" key="3">
    <source>
        <dbReference type="Google" id="ProtNLM"/>
    </source>
</evidence>
<name>A0A381W1T8_9ZZZZ</name>
<organism evidence="2">
    <name type="scientific">marine metagenome</name>
    <dbReference type="NCBI Taxonomy" id="408172"/>
    <lineage>
        <taxon>unclassified sequences</taxon>
        <taxon>metagenomes</taxon>
        <taxon>ecological metagenomes</taxon>
    </lineage>
</organism>
<dbReference type="PANTHER" id="PTHR36842">
    <property type="entry name" value="PROTEIN TOLB HOMOLOG"/>
    <property type="match status" value="1"/>
</dbReference>
<reference evidence="2" key="1">
    <citation type="submission" date="2018-05" db="EMBL/GenBank/DDBJ databases">
        <authorList>
            <person name="Lanie J.A."/>
            <person name="Ng W.-L."/>
            <person name="Kazmierczak K.M."/>
            <person name="Andrzejewski T.M."/>
            <person name="Davidsen T.M."/>
            <person name="Wayne K.J."/>
            <person name="Tettelin H."/>
            <person name="Glass J.I."/>
            <person name="Rusch D."/>
            <person name="Podicherti R."/>
            <person name="Tsui H.-C.T."/>
            <person name="Winkler M.E."/>
        </authorList>
    </citation>
    <scope>NUCLEOTIDE SEQUENCE</scope>
</reference>
<dbReference type="EMBL" id="UINC01010456">
    <property type="protein sequence ID" value="SVA46500.1"/>
    <property type="molecule type" value="Genomic_DNA"/>
</dbReference>
<dbReference type="AlphaFoldDB" id="A0A381W1T8"/>
<dbReference type="Gene3D" id="2.120.10.60">
    <property type="entry name" value="Tricorn protease N-terminal domain"/>
    <property type="match status" value="1"/>
</dbReference>
<dbReference type="Gene3D" id="2.120.10.30">
    <property type="entry name" value="TolB, C-terminal domain"/>
    <property type="match status" value="2"/>
</dbReference>
<dbReference type="PANTHER" id="PTHR36842:SF1">
    <property type="entry name" value="PROTEIN TOLB"/>
    <property type="match status" value="1"/>
</dbReference>
<accession>A0A381W1T8</accession>
<evidence type="ECO:0000256" key="1">
    <source>
        <dbReference type="ARBA" id="ARBA00009820"/>
    </source>
</evidence>
<dbReference type="Pfam" id="PF07676">
    <property type="entry name" value="PD40"/>
    <property type="match status" value="4"/>
</dbReference>
<comment type="similarity">
    <text evidence="1">Belongs to the TolB family.</text>
</comment>
<evidence type="ECO:0000313" key="2">
    <source>
        <dbReference type="EMBL" id="SVA46500.1"/>
    </source>
</evidence>